<organism evidence="2 3">
    <name type="scientific">Colocasia esculenta</name>
    <name type="common">Wild taro</name>
    <name type="synonym">Arum esculentum</name>
    <dbReference type="NCBI Taxonomy" id="4460"/>
    <lineage>
        <taxon>Eukaryota</taxon>
        <taxon>Viridiplantae</taxon>
        <taxon>Streptophyta</taxon>
        <taxon>Embryophyta</taxon>
        <taxon>Tracheophyta</taxon>
        <taxon>Spermatophyta</taxon>
        <taxon>Magnoliopsida</taxon>
        <taxon>Liliopsida</taxon>
        <taxon>Araceae</taxon>
        <taxon>Aroideae</taxon>
        <taxon>Colocasieae</taxon>
        <taxon>Colocasia</taxon>
    </lineage>
</organism>
<evidence type="ECO:0000313" key="3">
    <source>
        <dbReference type="Proteomes" id="UP000652761"/>
    </source>
</evidence>
<keyword evidence="1" id="KW-0472">Membrane</keyword>
<keyword evidence="1" id="KW-1133">Transmembrane helix</keyword>
<reference evidence="2" key="1">
    <citation type="submission" date="2017-07" db="EMBL/GenBank/DDBJ databases">
        <title>Taro Niue Genome Assembly and Annotation.</title>
        <authorList>
            <person name="Atibalentja N."/>
            <person name="Keating K."/>
            <person name="Fields C.J."/>
        </authorList>
    </citation>
    <scope>NUCLEOTIDE SEQUENCE</scope>
    <source>
        <strain evidence="2">Niue_2</strain>
        <tissue evidence="2">Leaf</tissue>
    </source>
</reference>
<feature type="transmembrane region" description="Helical" evidence="1">
    <location>
        <begin position="20"/>
        <end position="46"/>
    </location>
</feature>
<evidence type="ECO:0000256" key="1">
    <source>
        <dbReference type="SAM" id="Phobius"/>
    </source>
</evidence>
<comment type="caution">
    <text evidence="2">The sequence shown here is derived from an EMBL/GenBank/DDBJ whole genome shotgun (WGS) entry which is preliminary data.</text>
</comment>
<dbReference type="AlphaFoldDB" id="A0A843WML5"/>
<gene>
    <name evidence="2" type="ORF">Taro_045623</name>
</gene>
<name>A0A843WML5_COLES</name>
<keyword evidence="3" id="KW-1185">Reference proteome</keyword>
<accession>A0A843WML5</accession>
<evidence type="ECO:0000313" key="2">
    <source>
        <dbReference type="EMBL" id="MQM12703.1"/>
    </source>
</evidence>
<proteinExistence type="predicted"/>
<keyword evidence="1" id="KW-0812">Transmembrane</keyword>
<sequence length="92" mass="10792">MPVELSVPLKTHMAPLLRRLHLIAVHYPTTKFVRSLLFVILLLKLIRSRGSRETMMRMRILVFRMTRSMFIGETGVPVLEEDIVRSDSEREE</sequence>
<dbReference type="Proteomes" id="UP000652761">
    <property type="component" value="Unassembled WGS sequence"/>
</dbReference>
<protein>
    <submittedName>
        <fullName evidence="2">Uncharacterized protein</fullName>
    </submittedName>
</protein>
<dbReference type="EMBL" id="NMUH01005419">
    <property type="protein sequence ID" value="MQM12703.1"/>
    <property type="molecule type" value="Genomic_DNA"/>
</dbReference>